<gene>
    <name evidence="3" type="ORF">EDD54_0048</name>
</gene>
<dbReference type="Pfam" id="PF13476">
    <property type="entry name" value="AAA_23"/>
    <property type="match status" value="1"/>
</dbReference>
<dbReference type="GO" id="GO:0016887">
    <property type="term" value="F:ATP hydrolysis activity"/>
    <property type="evidence" value="ECO:0007669"/>
    <property type="project" value="InterPro"/>
</dbReference>
<organism evidence="3 4">
    <name type="scientific">Oharaeibacter diazotrophicus</name>
    <dbReference type="NCBI Taxonomy" id="1920512"/>
    <lineage>
        <taxon>Bacteria</taxon>
        <taxon>Pseudomonadati</taxon>
        <taxon>Pseudomonadota</taxon>
        <taxon>Alphaproteobacteria</taxon>
        <taxon>Hyphomicrobiales</taxon>
        <taxon>Pleomorphomonadaceae</taxon>
        <taxon>Oharaeibacter</taxon>
    </lineage>
</organism>
<dbReference type="AlphaFoldDB" id="A0A4R6RIF1"/>
<keyword evidence="1" id="KW-0175">Coiled coil</keyword>
<evidence type="ECO:0000259" key="2">
    <source>
        <dbReference type="Pfam" id="PF13476"/>
    </source>
</evidence>
<protein>
    <submittedName>
        <fullName evidence="3">Exonuclease SbcC</fullName>
    </submittedName>
</protein>
<keyword evidence="3" id="KW-0378">Hydrolase</keyword>
<comment type="caution">
    <text evidence="3">The sequence shown here is derived from an EMBL/GenBank/DDBJ whole genome shotgun (WGS) entry which is preliminary data.</text>
</comment>
<dbReference type="Gene3D" id="3.40.50.300">
    <property type="entry name" value="P-loop containing nucleotide triphosphate hydrolases"/>
    <property type="match status" value="2"/>
</dbReference>
<feature type="domain" description="Rad50/SbcC-type AAA" evidence="2">
    <location>
        <begin position="8"/>
        <end position="193"/>
    </location>
</feature>
<feature type="coiled-coil region" evidence="1">
    <location>
        <begin position="555"/>
        <end position="582"/>
    </location>
</feature>
<dbReference type="OrthoDB" id="9795626at2"/>
<keyword evidence="4" id="KW-1185">Reference proteome</keyword>
<dbReference type="GO" id="GO:0006302">
    <property type="term" value="P:double-strand break repair"/>
    <property type="evidence" value="ECO:0007669"/>
    <property type="project" value="InterPro"/>
</dbReference>
<dbReference type="PANTHER" id="PTHR32114:SF2">
    <property type="entry name" value="ABC TRANSPORTER ABCH.3"/>
    <property type="match status" value="1"/>
</dbReference>
<proteinExistence type="predicted"/>
<name>A0A4R6RIF1_9HYPH</name>
<evidence type="ECO:0000313" key="4">
    <source>
        <dbReference type="Proteomes" id="UP000294547"/>
    </source>
</evidence>
<dbReference type="SUPFAM" id="SSF52540">
    <property type="entry name" value="P-loop containing nucleoside triphosphate hydrolases"/>
    <property type="match status" value="1"/>
</dbReference>
<dbReference type="InterPro" id="IPR038729">
    <property type="entry name" value="Rad50/SbcC_AAA"/>
</dbReference>
<evidence type="ECO:0000256" key="1">
    <source>
        <dbReference type="SAM" id="Coils"/>
    </source>
</evidence>
<keyword evidence="3" id="KW-0540">Nuclease</keyword>
<dbReference type="EMBL" id="SNXY01000006">
    <property type="protein sequence ID" value="TDP86180.1"/>
    <property type="molecule type" value="Genomic_DNA"/>
</dbReference>
<evidence type="ECO:0000313" key="3">
    <source>
        <dbReference type="EMBL" id="TDP86180.1"/>
    </source>
</evidence>
<dbReference type="Pfam" id="PF13558">
    <property type="entry name" value="SbcC_Walker_B"/>
    <property type="match status" value="1"/>
</dbReference>
<dbReference type="GO" id="GO:0004527">
    <property type="term" value="F:exonuclease activity"/>
    <property type="evidence" value="ECO:0007669"/>
    <property type="project" value="UniProtKB-KW"/>
</dbReference>
<keyword evidence="3" id="KW-0269">Exonuclease</keyword>
<dbReference type="RefSeq" id="WP_126537681.1">
    <property type="nucleotide sequence ID" value="NZ_BSPM01000008.1"/>
</dbReference>
<dbReference type="InterPro" id="IPR027417">
    <property type="entry name" value="P-loop_NTPase"/>
</dbReference>
<reference evidence="3 4" key="1">
    <citation type="submission" date="2019-03" db="EMBL/GenBank/DDBJ databases">
        <title>Genomic Encyclopedia of Type Strains, Phase IV (KMG-IV): sequencing the most valuable type-strain genomes for metagenomic binning, comparative biology and taxonomic classification.</title>
        <authorList>
            <person name="Goeker M."/>
        </authorList>
    </citation>
    <scope>NUCLEOTIDE SEQUENCE [LARGE SCALE GENOMIC DNA]</scope>
    <source>
        <strain evidence="3 4">DSM 102969</strain>
    </source>
</reference>
<dbReference type="Proteomes" id="UP000294547">
    <property type="component" value="Unassembled WGS sequence"/>
</dbReference>
<accession>A0A4R6RIF1</accession>
<dbReference type="PANTHER" id="PTHR32114">
    <property type="entry name" value="ABC TRANSPORTER ABCH.3"/>
    <property type="match status" value="1"/>
</dbReference>
<sequence length="1248" mass="128871">MRLLAVRGRNIASLAEPFELDLSAEPLASAGLFAIVGRTGAGKSSILDALCIALYGACPRNEVGDGGEEVPDGPGRTLKAGDPRTCVSRGAAEAFAEADFVGVDGVTYRARWAVRRARNRVDGTLQKVERSVTDLDRGVVVANQVTEAGAVVVDRTRLTFAEFCRTVLLPQGQFDALLAANAKDRAALLEKITGTGHYRDISIAAHRHAADAAARVHDHETRRAATGVLADDDRAALDAERGALDAAETADADRRTAVDEALRRHRAVAEAGRRLAAAVASEIAATEAARALDDERAALVRLAAAEPLRAPRERRDGAAAAVGRAEARHTEATARLDAAATAAADATAAAMRASEAARAGEERARAFEPLWAEAARLDAELAVALAEETKAAEEATAAAGERDRLDAEAVRLEGVHADAERDLVAAATALAATAALEPLAARRDDVLALLADRRTARADAETGHAAARAAHLAERAAADDLERAAEADRTARDAHARAVADLDRFANDLATRDEPALRARREAAAELFRQVRDLAKAARAHDTARAEHDAATRRAEAASETIAAAGRAAEAAERERDAADATEKALAGPYERAAAAASAEAAHLRRVLVPGEACPVCGATDHPVLADDRVAGLLAALKADVDAARARREAAGRTILDAGRTAARGRGEAEAAAKALAAADGAVAAACADWHTGVEAAGRLGAAAGLALDWPDEPAEAVATAALAVVEEAGRSLRAELDAVETLKSAREAAITARDRAADAIAARAATRERLAADRTGHATAAALAERDAAAAERRESEAAARLAPHLEVLGIAADRCDESVDDAVRAAADRRAAAVAAHAAAIRAEAATGPAARDARAAATLAANAATRTADTLAARRDAAAALRDARAALLGGEATAVHRARVSDELTELRDTAATAAKANSDAAATLAAARADVAGADHALAEARESRVDAETDFADALVRLGFDEAGAADLLAVPTDTVAERRAAVAGADDRLREAAAVVAERRIDLADAEAALPPDTAVEALDGERLALDEAARQRRTRLGAIAAALESDDRARARVTEMETELAAARADAAVWAAVAEAIGSSDGSKFVKVAQDVTLGVLIELANGHLAYLKPRYVLTRGVGDLAINVIDRDMGDDTRSVRSLSGGERFLVSLALALALSGLGGRETFADTLFIDEGFGSLDAASLEMAMDALEALQGQGRTVGVISHVEGMTERIPVQVRVEAKGGGRSRVQVVAPAGWAGA</sequence>